<dbReference type="Proteomes" id="UP000799118">
    <property type="component" value="Unassembled WGS sequence"/>
</dbReference>
<evidence type="ECO:0000256" key="1">
    <source>
        <dbReference type="SAM" id="MobiDB-lite"/>
    </source>
</evidence>
<feature type="compositionally biased region" description="Basic and acidic residues" evidence="1">
    <location>
        <begin position="35"/>
        <end position="51"/>
    </location>
</feature>
<keyword evidence="3" id="KW-1185">Reference proteome</keyword>
<protein>
    <submittedName>
        <fullName evidence="2">Uncharacterized protein</fullName>
    </submittedName>
</protein>
<feature type="region of interest" description="Disordered" evidence="1">
    <location>
        <begin position="111"/>
        <end position="137"/>
    </location>
</feature>
<sequence>MVNAEIDRETDIKDRLSWGNSNNDCAMEDKVLKSQHVKAMDHSDNPEKTQEGLHQSWITSDAKTHEERAIRAEAWASQITKMQREHEKQKSESVPLCSTNHISPMDAVIASWERKPKSSNNASKYKTSERYSQRVMV</sequence>
<evidence type="ECO:0000313" key="3">
    <source>
        <dbReference type="Proteomes" id="UP000799118"/>
    </source>
</evidence>
<feature type="compositionally biased region" description="Polar residues" evidence="1">
    <location>
        <begin position="52"/>
        <end position="61"/>
    </location>
</feature>
<feature type="compositionally biased region" description="Basic and acidic residues" evidence="1">
    <location>
        <begin position="126"/>
        <end position="137"/>
    </location>
</feature>
<proteinExistence type="predicted"/>
<dbReference type="AlphaFoldDB" id="A0A6A4GWU2"/>
<dbReference type="EMBL" id="ML769665">
    <property type="protein sequence ID" value="KAE9390231.1"/>
    <property type="molecule type" value="Genomic_DNA"/>
</dbReference>
<reference evidence="2" key="1">
    <citation type="journal article" date="2019" name="Environ. Microbiol.">
        <title>Fungal ecological strategies reflected in gene transcription - a case study of two litter decomposers.</title>
        <authorList>
            <person name="Barbi F."/>
            <person name="Kohler A."/>
            <person name="Barry K."/>
            <person name="Baskaran P."/>
            <person name="Daum C."/>
            <person name="Fauchery L."/>
            <person name="Ihrmark K."/>
            <person name="Kuo A."/>
            <person name="LaButti K."/>
            <person name="Lipzen A."/>
            <person name="Morin E."/>
            <person name="Grigoriev I.V."/>
            <person name="Henrissat B."/>
            <person name="Lindahl B."/>
            <person name="Martin F."/>
        </authorList>
    </citation>
    <scope>NUCLEOTIDE SEQUENCE</scope>
    <source>
        <strain evidence="2">JB14</strain>
    </source>
</reference>
<name>A0A6A4GWU2_9AGAR</name>
<gene>
    <name evidence="2" type="ORF">BT96DRAFT_946280</name>
</gene>
<organism evidence="2 3">
    <name type="scientific">Gymnopus androsaceus JB14</name>
    <dbReference type="NCBI Taxonomy" id="1447944"/>
    <lineage>
        <taxon>Eukaryota</taxon>
        <taxon>Fungi</taxon>
        <taxon>Dikarya</taxon>
        <taxon>Basidiomycota</taxon>
        <taxon>Agaricomycotina</taxon>
        <taxon>Agaricomycetes</taxon>
        <taxon>Agaricomycetidae</taxon>
        <taxon>Agaricales</taxon>
        <taxon>Marasmiineae</taxon>
        <taxon>Omphalotaceae</taxon>
        <taxon>Gymnopus</taxon>
    </lineage>
</organism>
<accession>A0A6A4GWU2</accession>
<feature type="region of interest" description="Disordered" evidence="1">
    <location>
        <begin position="35"/>
        <end position="65"/>
    </location>
</feature>
<evidence type="ECO:0000313" key="2">
    <source>
        <dbReference type="EMBL" id="KAE9390231.1"/>
    </source>
</evidence>